<dbReference type="InterPro" id="IPR001680">
    <property type="entry name" value="WD40_rpt"/>
</dbReference>
<comment type="pathway">
    <text evidence="3">tRNA modification; 5-methoxycarbonylmethyl-2-thiouridine-tRNA biosynthesis.</text>
</comment>
<dbReference type="OrthoDB" id="27911at2759"/>
<dbReference type="SMART" id="SM00320">
    <property type="entry name" value="WD40"/>
    <property type="match status" value="11"/>
</dbReference>
<feature type="repeat" description="WD" evidence="11">
    <location>
        <begin position="203"/>
        <end position="250"/>
    </location>
</feature>
<evidence type="ECO:0000256" key="7">
    <source>
        <dbReference type="ARBA" id="ARBA00022574"/>
    </source>
</evidence>
<feature type="repeat" description="WD" evidence="11">
    <location>
        <begin position="656"/>
        <end position="689"/>
    </location>
</feature>
<dbReference type="Proteomes" id="UP000243797">
    <property type="component" value="Unassembled WGS sequence"/>
</dbReference>
<feature type="repeat" description="WD" evidence="11">
    <location>
        <begin position="52"/>
        <end position="97"/>
    </location>
</feature>
<evidence type="ECO:0000256" key="4">
    <source>
        <dbReference type="ARBA" id="ARBA00005881"/>
    </source>
</evidence>
<evidence type="ECO:0000256" key="12">
    <source>
        <dbReference type="SAM" id="MobiDB-lite"/>
    </source>
</evidence>
<dbReference type="PANTHER" id="PTHR44111">
    <property type="entry name" value="ELONGATOR COMPLEX PROTEIN 2"/>
    <property type="match status" value="1"/>
</dbReference>
<name>A0A2K1QW34_9PEZI</name>
<feature type="compositionally biased region" description="Polar residues" evidence="12">
    <location>
        <begin position="515"/>
        <end position="526"/>
    </location>
</feature>
<dbReference type="InParanoid" id="A0A2K1QW34"/>
<feature type="compositionally biased region" description="Basic and acidic residues" evidence="12">
    <location>
        <begin position="529"/>
        <end position="543"/>
    </location>
</feature>
<dbReference type="STRING" id="2082308.A0A2K1QW34"/>
<evidence type="ECO:0000256" key="11">
    <source>
        <dbReference type="PROSITE-ProRule" id="PRU00221"/>
    </source>
</evidence>
<comment type="subcellular location">
    <subcellularLocation>
        <location evidence="2">Cytoplasm</location>
    </subcellularLocation>
    <subcellularLocation>
        <location evidence="1">Nucleus</location>
    </subcellularLocation>
</comment>
<evidence type="ECO:0000256" key="6">
    <source>
        <dbReference type="ARBA" id="ARBA00022490"/>
    </source>
</evidence>
<evidence type="ECO:0000313" key="13">
    <source>
        <dbReference type="EMBL" id="PNS19275.1"/>
    </source>
</evidence>
<dbReference type="FunCoup" id="A0A2K1QW34">
    <property type="interactions" value="1065"/>
</dbReference>
<evidence type="ECO:0000313" key="14">
    <source>
        <dbReference type="Proteomes" id="UP000243797"/>
    </source>
</evidence>
<dbReference type="UniPathway" id="UPA00988"/>
<dbReference type="GO" id="GO:0033588">
    <property type="term" value="C:elongator holoenzyme complex"/>
    <property type="evidence" value="ECO:0007669"/>
    <property type="project" value="InterPro"/>
</dbReference>
<dbReference type="Pfam" id="PF00400">
    <property type="entry name" value="WD40"/>
    <property type="match status" value="7"/>
</dbReference>
<dbReference type="EMBL" id="NKHZ01000032">
    <property type="protein sequence ID" value="PNS19275.1"/>
    <property type="molecule type" value="Genomic_DNA"/>
</dbReference>
<accession>A0A2K1QW34</accession>
<dbReference type="PROSITE" id="PS50082">
    <property type="entry name" value="WD_REPEATS_2"/>
    <property type="match status" value="6"/>
</dbReference>
<dbReference type="InterPro" id="IPR015943">
    <property type="entry name" value="WD40/YVTN_repeat-like_dom_sf"/>
</dbReference>
<evidence type="ECO:0000256" key="10">
    <source>
        <dbReference type="ARBA" id="ARBA00023242"/>
    </source>
</evidence>
<evidence type="ECO:0000256" key="1">
    <source>
        <dbReference type="ARBA" id="ARBA00004123"/>
    </source>
</evidence>
<dbReference type="SUPFAM" id="SSF50978">
    <property type="entry name" value="WD40 repeat-like"/>
    <property type="match status" value="3"/>
</dbReference>
<evidence type="ECO:0000256" key="2">
    <source>
        <dbReference type="ARBA" id="ARBA00004496"/>
    </source>
</evidence>
<dbReference type="GO" id="GO:0005737">
    <property type="term" value="C:cytoplasm"/>
    <property type="evidence" value="ECO:0007669"/>
    <property type="project" value="UniProtKB-SubCell"/>
</dbReference>
<feature type="repeat" description="WD" evidence="11">
    <location>
        <begin position="395"/>
        <end position="425"/>
    </location>
</feature>
<dbReference type="AlphaFoldDB" id="A0A2K1QW34"/>
<dbReference type="GO" id="GO:0002098">
    <property type="term" value="P:tRNA wobble uridine modification"/>
    <property type="evidence" value="ECO:0007669"/>
    <property type="project" value="InterPro"/>
</dbReference>
<dbReference type="PRINTS" id="PR00320">
    <property type="entry name" value="GPROTEINBRPT"/>
</dbReference>
<keyword evidence="9" id="KW-0677">Repeat</keyword>
<dbReference type="InterPro" id="IPR036322">
    <property type="entry name" value="WD40_repeat_dom_sf"/>
</dbReference>
<protein>
    <recommendedName>
        <fullName evidence="5">Elongator complex protein 2</fullName>
    </recommendedName>
</protein>
<organism evidence="13 14">
    <name type="scientific">Sphaceloma murrayae</name>
    <dbReference type="NCBI Taxonomy" id="2082308"/>
    <lineage>
        <taxon>Eukaryota</taxon>
        <taxon>Fungi</taxon>
        <taxon>Dikarya</taxon>
        <taxon>Ascomycota</taxon>
        <taxon>Pezizomycotina</taxon>
        <taxon>Dothideomycetes</taxon>
        <taxon>Dothideomycetidae</taxon>
        <taxon>Myriangiales</taxon>
        <taxon>Elsinoaceae</taxon>
        <taxon>Sphaceloma</taxon>
    </lineage>
</organism>
<comment type="caution">
    <text evidence="13">The sequence shown here is derived from an EMBL/GenBank/DDBJ whole genome shotgun (WGS) entry which is preliminary data.</text>
</comment>
<sequence length="800" mass="87548">MSPIEQVYIAAGGNRHPNAADWKQGILAFGSGHNVAIWRVSQHVDHGIETLLRSHTQDVNAVRVLEQTSSSHPRIVSGSSDKTIRLWSWSGGQYREAACAAHDGSVSTISVMPSDSLIAAGSSDGCIRIWSIVGECSSGDDRQIVSQKFHLLQTINLRPRFLPLATALTRLDDGTAVLAVAGTTTLVQLHVQKDGRFEYAATLPGHEGWIRALDFTRESGAAESDILLTSASQDKYIRLWRLNKGVELPSTSAAAQDPSLGILGKSLSNKPHHIGQGSSSYTVTFEALLIGSEDWIYTAQWKRSPGGPELLTTSADNSVSIWKRQADSGYWICDTRLGEISSQKGSTTATGSAGGFWIGLWSPNGDQIVSLGRTGSWRMWGWVPALRTWETQVGISGHTKEVKSIAWAPDGSYLLSTGSDQTTRLMGPWHRDGTTTWHEVARPQIHGYDLNCVDTLGRRQFISGADEKLLRVFNMPKANAELLNKLGGLDENIEDMPEIANMPVLGLSNKAITNGDTEELNGTSESNGEEAKQKLDLPSDRPPVEDHLARHTLWPEHEKLYGHGYEISAVAASPDHKLVATACRASSIDHAVIRLYETTDWREIRPPLSGHNLTVTSLAFSPDSSMLLSVGRDRQWMVYERDSPDSSVFTMTGSNPKGHSRMILDSSWARSSKGPIFATAGRDKSVKIWHREAVGSDFVCRVTIPTSVPATAVAFCEDTPDETDLLLACGTEEGEMINFRIDPRDWTVRETMSLEKSLWPAGPVNALRWRPSRNGSSATRTLAVASDDHSVRIYDVQVEG</sequence>
<evidence type="ECO:0000256" key="3">
    <source>
        <dbReference type="ARBA" id="ARBA00005043"/>
    </source>
</evidence>
<comment type="similarity">
    <text evidence="4">Belongs to the WD repeat ELP2 family.</text>
</comment>
<evidence type="ECO:0000256" key="9">
    <source>
        <dbReference type="ARBA" id="ARBA00022737"/>
    </source>
</evidence>
<evidence type="ECO:0000256" key="5">
    <source>
        <dbReference type="ARBA" id="ARBA00020267"/>
    </source>
</evidence>
<keyword evidence="8" id="KW-0819">tRNA processing</keyword>
<dbReference type="InterPro" id="IPR037289">
    <property type="entry name" value="Elp2"/>
</dbReference>
<dbReference type="PANTHER" id="PTHR44111:SF1">
    <property type="entry name" value="ELONGATOR COMPLEX PROTEIN 2"/>
    <property type="match status" value="1"/>
</dbReference>
<reference evidence="13 14" key="1">
    <citation type="submission" date="2017-06" db="EMBL/GenBank/DDBJ databases">
        <title>Draft genome sequence of a variant of Elsinoe murrayae.</title>
        <authorList>
            <person name="Cheng Q."/>
        </authorList>
    </citation>
    <scope>NUCLEOTIDE SEQUENCE [LARGE SCALE GENOMIC DNA]</scope>
    <source>
        <strain evidence="13 14">CQ-2017a</strain>
    </source>
</reference>
<dbReference type="PROSITE" id="PS50294">
    <property type="entry name" value="WD_REPEATS_REGION"/>
    <property type="match status" value="3"/>
</dbReference>
<dbReference type="GO" id="GO:0005634">
    <property type="term" value="C:nucleus"/>
    <property type="evidence" value="ECO:0007669"/>
    <property type="project" value="UniProtKB-SubCell"/>
</dbReference>
<feature type="repeat" description="WD" evidence="11">
    <location>
        <begin position="608"/>
        <end position="640"/>
    </location>
</feature>
<proteinExistence type="inferred from homology"/>
<dbReference type="Gene3D" id="2.130.10.10">
    <property type="entry name" value="YVTN repeat-like/Quinoprotein amine dehydrogenase"/>
    <property type="match status" value="4"/>
</dbReference>
<dbReference type="FunFam" id="2.130.10.10:FF:000400">
    <property type="entry name" value="Elongator acetyltransferase complex subunit 2"/>
    <property type="match status" value="1"/>
</dbReference>
<keyword evidence="10" id="KW-0539">Nucleus</keyword>
<keyword evidence="14" id="KW-1185">Reference proteome</keyword>
<keyword evidence="6" id="KW-0963">Cytoplasm</keyword>
<feature type="repeat" description="WD" evidence="11">
    <location>
        <begin position="99"/>
        <end position="132"/>
    </location>
</feature>
<gene>
    <name evidence="13" type="ORF">CAC42_2452</name>
</gene>
<evidence type="ECO:0000256" key="8">
    <source>
        <dbReference type="ARBA" id="ARBA00022694"/>
    </source>
</evidence>
<keyword evidence="7 11" id="KW-0853">WD repeat</keyword>
<feature type="region of interest" description="Disordered" evidence="12">
    <location>
        <begin position="515"/>
        <end position="543"/>
    </location>
</feature>
<dbReference type="InterPro" id="IPR020472">
    <property type="entry name" value="WD40_PAC1"/>
</dbReference>